<dbReference type="PANTHER" id="PTHR11487:SF0">
    <property type="entry name" value="S-ACYL FATTY ACID SYNTHASE THIOESTERASE, MEDIUM CHAIN"/>
    <property type="match status" value="1"/>
</dbReference>
<evidence type="ECO:0000259" key="2">
    <source>
        <dbReference type="Pfam" id="PF00975"/>
    </source>
</evidence>
<dbReference type="InterPro" id="IPR029058">
    <property type="entry name" value="AB_hydrolase_fold"/>
</dbReference>
<gene>
    <name evidence="3" type="ORF">E1298_07235</name>
</gene>
<dbReference type="Proteomes" id="UP000294513">
    <property type="component" value="Unassembled WGS sequence"/>
</dbReference>
<evidence type="ECO:0000256" key="1">
    <source>
        <dbReference type="ARBA" id="ARBA00007169"/>
    </source>
</evidence>
<organism evidence="3 4">
    <name type="scientific">Actinomadura rubrisoli</name>
    <dbReference type="NCBI Taxonomy" id="2530368"/>
    <lineage>
        <taxon>Bacteria</taxon>
        <taxon>Bacillati</taxon>
        <taxon>Actinomycetota</taxon>
        <taxon>Actinomycetes</taxon>
        <taxon>Streptosporangiales</taxon>
        <taxon>Thermomonosporaceae</taxon>
        <taxon>Actinomadura</taxon>
    </lineage>
</organism>
<dbReference type="OrthoDB" id="8480037at2"/>
<comment type="caution">
    <text evidence="3">The sequence shown here is derived from an EMBL/GenBank/DDBJ whole genome shotgun (WGS) entry which is preliminary data.</text>
</comment>
<dbReference type="Pfam" id="PF00975">
    <property type="entry name" value="Thioesterase"/>
    <property type="match status" value="1"/>
</dbReference>
<reference evidence="3 4" key="1">
    <citation type="submission" date="2019-03" db="EMBL/GenBank/DDBJ databases">
        <title>Draft genome sequences of novel Actinobacteria.</title>
        <authorList>
            <person name="Sahin N."/>
            <person name="Ay H."/>
            <person name="Saygin H."/>
        </authorList>
    </citation>
    <scope>NUCLEOTIDE SEQUENCE [LARGE SCALE GENOMIC DNA]</scope>
    <source>
        <strain evidence="3 4">H3C3</strain>
    </source>
</reference>
<dbReference type="InterPro" id="IPR001031">
    <property type="entry name" value="Thioesterase"/>
</dbReference>
<proteinExistence type="inferred from homology"/>
<dbReference type="EMBL" id="SMKU01000021">
    <property type="protein sequence ID" value="TDD94230.1"/>
    <property type="molecule type" value="Genomic_DNA"/>
</dbReference>
<comment type="similarity">
    <text evidence="1">Belongs to the thioesterase family.</text>
</comment>
<name>A0A4R5C7Y9_9ACTN</name>
<protein>
    <submittedName>
        <fullName evidence="3">Thioesterase</fullName>
    </submittedName>
</protein>
<dbReference type="PANTHER" id="PTHR11487">
    <property type="entry name" value="THIOESTERASE"/>
    <property type="match status" value="1"/>
</dbReference>
<dbReference type="AlphaFoldDB" id="A0A4R5C7Y9"/>
<accession>A0A4R5C7Y9</accession>
<dbReference type="Gene3D" id="3.40.50.1820">
    <property type="entry name" value="alpha/beta hydrolase"/>
    <property type="match status" value="1"/>
</dbReference>
<evidence type="ECO:0000313" key="4">
    <source>
        <dbReference type="Proteomes" id="UP000294513"/>
    </source>
</evidence>
<evidence type="ECO:0000313" key="3">
    <source>
        <dbReference type="EMBL" id="TDD94230.1"/>
    </source>
</evidence>
<dbReference type="GO" id="GO:0008610">
    <property type="term" value="P:lipid biosynthetic process"/>
    <property type="evidence" value="ECO:0007669"/>
    <property type="project" value="TreeGrafter"/>
</dbReference>
<sequence length="258" mass="28025">MRAAPSPARPAAATAYLPYTLEESAGTRLFCFHHAGGSASSFSGLQRALGPKVSVAPVQLPGRERRAAEPRFTEIGALVEELDRELAPYLEETPHAFLGHSMGAIVAYRLASRRVARGAVPPYRLVVGGYPPPHRPAPISWALELPDEELARFLVSVGGMSETILRYPAWMRPALAQIRDDLRVCESHRVPPPDWRLPVPIEVFAGADDPLMPPSAGEGWSQHTSAGSRVHVLPGGHFFPHERPAEFLVSLSSVLFPA</sequence>
<keyword evidence="4" id="KW-1185">Reference proteome</keyword>
<dbReference type="SUPFAM" id="SSF53474">
    <property type="entry name" value="alpha/beta-Hydrolases"/>
    <property type="match status" value="1"/>
</dbReference>
<dbReference type="InterPro" id="IPR012223">
    <property type="entry name" value="TEII"/>
</dbReference>
<feature type="domain" description="Thioesterase" evidence="2">
    <location>
        <begin position="28"/>
        <end position="245"/>
    </location>
</feature>
<dbReference type="RefSeq" id="WP_131890221.1">
    <property type="nucleotide sequence ID" value="NZ_SMKU01000021.1"/>
</dbReference>